<evidence type="ECO:0000313" key="1">
    <source>
        <dbReference type="EMBL" id="GCD09806.1"/>
    </source>
</evidence>
<dbReference type="EMBL" id="BHYK01000006">
    <property type="protein sequence ID" value="GCD09806.1"/>
    <property type="molecule type" value="Genomic_DNA"/>
</dbReference>
<organism evidence="1 2">
    <name type="scientific">Clostridium tagluense</name>
    <dbReference type="NCBI Taxonomy" id="360422"/>
    <lineage>
        <taxon>Bacteria</taxon>
        <taxon>Bacillati</taxon>
        <taxon>Bacillota</taxon>
        <taxon>Clostridia</taxon>
        <taxon>Eubacteriales</taxon>
        <taxon>Clostridiaceae</taxon>
        <taxon>Clostridium</taxon>
    </lineage>
</organism>
<comment type="caution">
    <text evidence="1">The sequence shown here is derived from an EMBL/GenBank/DDBJ whole genome shotgun (WGS) entry which is preliminary data.</text>
</comment>
<dbReference type="RefSeq" id="WP_373861665.1">
    <property type="nucleotide sequence ID" value="NZ_BHYK01000006.1"/>
</dbReference>
<accession>A0A401UJT3</accession>
<name>A0A401UJT3_9CLOT</name>
<reference evidence="1 2" key="1">
    <citation type="submission" date="2018-11" db="EMBL/GenBank/DDBJ databases">
        <title>Genome sequencing and assembly of Clostridium tagluense strain A121.</title>
        <authorList>
            <person name="Murakami T."/>
            <person name="Segawa T."/>
            <person name="Shcherbakova V.A."/>
            <person name="Mori H."/>
            <person name="Yoshimura Y."/>
        </authorList>
    </citation>
    <scope>NUCLEOTIDE SEQUENCE [LARGE SCALE GENOMIC DNA]</scope>
    <source>
        <strain evidence="1 2">A121</strain>
    </source>
</reference>
<gene>
    <name evidence="1" type="ORF">Ctaglu_14290</name>
</gene>
<protein>
    <submittedName>
        <fullName evidence="1">Uncharacterized protein</fullName>
    </submittedName>
</protein>
<dbReference type="Proteomes" id="UP000287872">
    <property type="component" value="Unassembled WGS sequence"/>
</dbReference>
<sequence>MDMNGLLSGLASAQNNGCDHNKKCCCNNNNNNGIFGGSSIILIIILLCFCGGFGGQGQDCGTVCGCDPKHCKELCRCGPINNGGCGGFGGFGSGNGCWWIIILILLCTCGNQNRGCGSNNDDCCDE</sequence>
<dbReference type="AlphaFoldDB" id="A0A401UJT3"/>
<keyword evidence="2" id="KW-1185">Reference proteome</keyword>
<proteinExistence type="predicted"/>
<evidence type="ECO:0000313" key="2">
    <source>
        <dbReference type="Proteomes" id="UP000287872"/>
    </source>
</evidence>